<dbReference type="AlphaFoldDB" id="A0A9W7AUM5"/>
<feature type="region of interest" description="Disordered" evidence="2">
    <location>
        <begin position="115"/>
        <end position="136"/>
    </location>
</feature>
<dbReference type="Pfam" id="PF04176">
    <property type="entry name" value="TIP41"/>
    <property type="match status" value="1"/>
</dbReference>
<name>A0A9W7AUM5_9STRA</name>
<evidence type="ECO:0000313" key="3">
    <source>
        <dbReference type="EMBL" id="GMH78627.1"/>
    </source>
</evidence>
<dbReference type="OrthoDB" id="10253878at2759"/>
<dbReference type="PANTHER" id="PTHR21021:SF16">
    <property type="entry name" value="TIP41-LIKE PROTEIN"/>
    <property type="match status" value="1"/>
</dbReference>
<proteinExistence type="inferred from homology"/>
<reference evidence="4" key="1">
    <citation type="journal article" date="2023" name="Commun. Biol.">
        <title>Genome analysis of Parmales, the sister group of diatoms, reveals the evolutionary specialization of diatoms from phago-mixotrophs to photoautotrophs.</title>
        <authorList>
            <person name="Ban H."/>
            <person name="Sato S."/>
            <person name="Yoshikawa S."/>
            <person name="Yamada K."/>
            <person name="Nakamura Y."/>
            <person name="Ichinomiya M."/>
            <person name="Sato N."/>
            <person name="Blanc-Mathieu R."/>
            <person name="Endo H."/>
            <person name="Kuwata A."/>
            <person name="Ogata H."/>
        </authorList>
    </citation>
    <scope>NUCLEOTIDE SEQUENCE [LARGE SCALE GENOMIC DNA]</scope>
    <source>
        <strain evidence="4">NIES 3701</strain>
    </source>
</reference>
<protein>
    <submittedName>
        <fullName evidence="3">Uncharacterized protein</fullName>
    </submittedName>
</protein>
<evidence type="ECO:0000256" key="2">
    <source>
        <dbReference type="SAM" id="MobiDB-lite"/>
    </source>
</evidence>
<organism evidence="3 4">
    <name type="scientific">Triparma strigata</name>
    <dbReference type="NCBI Taxonomy" id="1606541"/>
    <lineage>
        <taxon>Eukaryota</taxon>
        <taxon>Sar</taxon>
        <taxon>Stramenopiles</taxon>
        <taxon>Ochrophyta</taxon>
        <taxon>Bolidophyceae</taxon>
        <taxon>Parmales</taxon>
        <taxon>Triparmaceae</taxon>
        <taxon>Triparma</taxon>
    </lineage>
</organism>
<keyword evidence="4" id="KW-1185">Reference proteome</keyword>
<dbReference type="InterPro" id="IPR011047">
    <property type="entry name" value="Quinoprotein_ADH-like_sf"/>
</dbReference>
<evidence type="ECO:0000313" key="4">
    <source>
        <dbReference type="Proteomes" id="UP001165085"/>
    </source>
</evidence>
<sequence length="701" mass="75871">MTSSSSSSSSSFSWDDDQWKFTVTRKPIYTTDNFSLSPQSHIAWKQELSLTRFSNQDLPEALFGANHLELYHEPSKIKISFSALHALRSCVVLDQPPIPHLSNVPADAWDHTYTTDYPGSTTRTSSPTNSPPQPDKTTLYKIPSQILASSSTPTLRAPLCKCNTGGRRILASVAKSLGSTSNPPIPPYRPTAPMPPPPAYEATSEAFDLTGLLARNSPPLFFERLSLYTQNLDPHSFTSLTATICAASEFVIFFLRCFVRVNGVQVRVIDTKFTLVKGRPYVLRERSWREGTWEQFAGVGAGVHVDLGDEVNQGRIASKKLPLVKPPVVEKLQLDSTTSSARALSPSASVSVAATTKIKAHGLCASSTRAFICSNENNTIVALDLDSGERLWEVELLSPIVAAKSSQEACLLFVGCDNGELQILRADTGSSVHTCCFPKATSQGGRVRNTNLSVEKIAFGCLGSVAAAAGKHVFILSGLPKKENLVEEIFQVEGTVYDIAFSAADTTPTLAVGHYGGVTFLSPRSDSNHTHSKPQLRIGAAAVMCLGASKNELAVGQMDKKLRLGDVEYVGFDGAVTQASWGGEDNRYLTAIGGSVLAVVQPDGSDDERNICICVCGQTRAKFVSFQWQYSKKCSSLLVALDEFGKAYLFDVLKFDDNVPRRCFPVRELFAGQNGLKNLMWAGTGRVVASDSNGQVVMSSI</sequence>
<accession>A0A9W7AUM5</accession>
<gene>
    <name evidence="3" type="ORF">TrST_g14235</name>
</gene>
<dbReference type="InterPro" id="IPR015943">
    <property type="entry name" value="WD40/YVTN_repeat-like_dom_sf"/>
</dbReference>
<dbReference type="EMBL" id="BRXY01000224">
    <property type="protein sequence ID" value="GMH78627.1"/>
    <property type="molecule type" value="Genomic_DNA"/>
</dbReference>
<comment type="similarity">
    <text evidence="1">Belongs to the TIP41 family.</text>
</comment>
<dbReference type="Gene3D" id="2.130.10.10">
    <property type="entry name" value="YVTN repeat-like/Quinoprotein amine dehydrogenase"/>
    <property type="match status" value="1"/>
</dbReference>
<dbReference type="InterPro" id="IPR007303">
    <property type="entry name" value="TIP41-like"/>
</dbReference>
<dbReference type="InterPro" id="IPR051330">
    <property type="entry name" value="Phosphatase_reg/MetRdx"/>
</dbReference>
<comment type="caution">
    <text evidence="3">The sequence shown here is derived from an EMBL/GenBank/DDBJ whole genome shotgun (WGS) entry which is preliminary data.</text>
</comment>
<evidence type="ECO:0000256" key="1">
    <source>
        <dbReference type="ARBA" id="ARBA00006658"/>
    </source>
</evidence>
<feature type="compositionally biased region" description="Low complexity" evidence="2">
    <location>
        <begin position="118"/>
        <end position="128"/>
    </location>
</feature>
<dbReference type="Proteomes" id="UP001165085">
    <property type="component" value="Unassembled WGS sequence"/>
</dbReference>
<dbReference type="GO" id="GO:0005829">
    <property type="term" value="C:cytosol"/>
    <property type="evidence" value="ECO:0007669"/>
    <property type="project" value="TreeGrafter"/>
</dbReference>
<dbReference type="SUPFAM" id="SSF50998">
    <property type="entry name" value="Quinoprotein alcohol dehydrogenase-like"/>
    <property type="match status" value="1"/>
</dbReference>
<dbReference type="GO" id="GO:0031929">
    <property type="term" value="P:TOR signaling"/>
    <property type="evidence" value="ECO:0007669"/>
    <property type="project" value="TreeGrafter"/>
</dbReference>
<dbReference type="PANTHER" id="PTHR21021">
    <property type="entry name" value="GAF/PUTATIVE CYTOSKELETAL PROTEIN"/>
    <property type="match status" value="1"/>
</dbReference>